<evidence type="ECO:0000313" key="3">
    <source>
        <dbReference type="EMBL" id="KFH40594.1"/>
    </source>
</evidence>
<feature type="chain" id="PRO_5001815016" evidence="2">
    <location>
        <begin position="17"/>
        <end position="273"/>
    </location>
</feature>
<evidence type="ECO:0000256" key="2">
    <source>
        <dbReference type="SAM" id="SignalP"/>
    </source>
</evidence>
<feature type="transmembrane region" description="Helical" evidence="1">
    <location>
        <begin position="71"/>
        <end position="95"/>
    </location>
</feature>
<accession>A0A086SU12</accession>
<feature type="signal peptide" evidence="2">
    <location>
        <begin position="1"/>
        <end position="16"/>
    </location>
</feature>
<dbReference type="EMBL" id="JPKY01000185">
    <property type="protein sequence ID" value="KFH40594.1"/>
    <property type="molecule type" value="Genomic_DNA"/>
</dbReference>
<gene>
    <name evidence="3" type="ORF">ACRE_087110</name>
</gene>
<reference evidence="4" key="1">
    <citation type="journal article" date="2014" name="Genome Announc.">
        <title>Genome sequence and annotation of Acremonium chrysogenum, producer of the beta-lactam antibiotic cephalosporin C.</title>
        <authorList>
            <person name="Terfehr D."/>
            <person name="Dahlmann T.A."/>
            <person name="Specht T."/>
            <person name="Zadra I."/>
            <person name="Kuernsteiner H."/>
            <person name="Kueck U."/>
        </authorList>
    </citation>
    <scope>NUCLEOTIDE SEQUENCE [LARGE SCALE GENOMIC DNA]</scope>
    <source>
        <strain evidence="4">ATCC 11550 / CBS 779.69 / DSM 880 / IAM 14645 / JCM 23072 / IMI 49137</strain>
    </source>
</reference>
<dbReference type="STRING" id="857340.A0A086SU12"/>
<name>A0A086SU12_HAPC1</name>
<keyword evidence="1" id="KW-1133">Transmembrane helix</keyword>
<dbReference type="Proteomes" id="UP000029964">
    <property type="component" value="Unassembled WGS sequence"/>
</dbReference>
<sequence length="273" mass="29858">MKFFNTLVLALPAAQAMPGVIPRNLHTNGVEIRDEATLEKLRASHAYTLEALRNQTIAAREGAGSEHDKRLVIFGLGGFAFIEVAGALGGTIAGLQNKLLKMFTGDKQEQIWHNWGYCRTYFQTQGGGNCETRTYDREAQDATAVHQDGPCAWNDPENNDPPVVFYEGDQGIGKYSIQYTATDEYAWDGLEGTETCAAEGLCNPSYVFYREGYNMILNTWQSQGEISACQYSGGEDCKGLCSSGVKDQFQSGGVVWGGDCAIPCESDTELPEE</sequence>
<evidence type="ECO:0000256" key="1">
    <source>
        <dbReference type="SAM" id="Phobius"/>
    </source>
</evidence>
<keyword evidence="2" id="KW-0732">Signal</keyword>
<comment type="caution">
    <text evidence="3">The sequence shown here is derived from an EMBL/GenBank/DDBJ whole genome shotgun (WGS) entry which is preliminary data.</text>
</comment>
<keyword evidence="1" id="KW-0812">Transmembrane</keyword>
<proteinExistence type="predicted"/>
<dbReference type="HOGENOM" id="CLU_1019731_0_0_1"/>
<keyword evidence="4" id="KW-1185">Reference proteome</keyword>
<organism evidence="3 4">
    <name type="scientific">Hapsidospora chrysogenum (strain ATCC 11550 / CBS 779.69 / DSM 880 / IAM 14645 / JCM 23072 / IMI 49137)</name>
    <name type="common">Acremonium chrysogenum</name>
    <dbReference type="NCBI Taxonomy" id="857340"/>
    <lineage>
        <taxon>Eukaryota</taxon>
        <taxon>Fungi</taxon>
        <taxon>Dikarya</taxon>
        <taxon>Ascomycota</taxon>
        <taxon>Pezizomycotina</taxon>
        <taxon>Sordariomycetes</taxon>
        <taxon>Hypocreomycetidae</taxon>
        <taxon>Hypocreales</taxon>
        <taxon>Bionectriaceae</taxon>
        <taxon>Hapsidospora</taxon>
    </lineage>
</organism>
<keyword evidence="1" id="KW-0472">Membrane</keyword>
<protein>
    <submittedName>
        <fullName evidence="3">Uncharacterized protein</fullName>
    </submittedName>
</protein>
<evidence type="ECO:0000313" key="4">
    <source>
        <dbReference type="Proteomes" id="UP000029964"/>
    </source>
</evidence>
<dbReference type="OrthoDB" id="2119228at2759"/>
<dbReference type="AlphaFoldDB" id="A0A086SU12"/>